<dbReference type="GO" id="GO:0005524">
    <property type="term" value="F:ATP binding"/>
    <property type="evidence" value="ECO:0007669"/>
    <property type="project" value="UniProtKB-KW"/>
</dbReference>
<dbReference type="EMBL" id="CABMJJ010000003">
    <property type="protein sequence ID" value="VVC02781.1"/>
    <property type="molecule type" value="Genomic_DNA"/>
</dbReference>
<evidence type="ECO:0000259" key="8">
    <source>
        <dbReference type="PROSITE" id="PS51192"/>
    </source>
</evidence>
<organism evidence="11 12">
    <name type="scientific">Candidatus Bilamarchaeum dharawalense</name>
    <dbReference type="NCBI Taxonomy" id="2885759"/>
    <lineage>
        <taxon>Archaea</taxon>
        <taxon>Candidatus Micrarchaeota</taxon>
        <taxon>Candidatus Micrarchaeia</taxon>
        <taxon>Candidatus Anstonellales</taxon>
        <taxon>Candidatus Bilamarchaeaceae</taxon>
        <taxon>Candidatus Bilamarchaeum</taxon>
    </lineage>
</organism>
<keyword evidence="3 6" id="KW-0347">Helicase</keyword>
<dbReference type="Pfam" id="PF00271">
    <property type="entry name" value="Helicase_C"/>
    <property type="match status" value="1"/>
</dbReference>
<dbReference type="CDD" id="cd18787">
    <property type="entry name" value="SF2_C_DEAD"/>
    <property type="match status" value="1"/>
</dbReference>
<gene>
    <name evidence="11" type="ORF">LFW2832_01228</name>
</gene>
<dbReference type="InterPro" id="IPR014001">
    <property type="entry name" value="Helicase_ATP-bd"/>
</dbReference>
<dbReference type="SUPFAM" id="SSF52540">
    <property type="entry name" value="P-loop containing nucleoside triphosphate hydrolases"/>
    <property type="match status" value="1"/>
</dbReference>
<feature type="compositionally biased region" description="Polar residues" evidence="7">
    <location>
        <begin position="376"/>
        <end position="388"/>
    </location>
</feature>
<dbReference type="AlphaFoldDB" id="A0A5E4LMM0"/>
<dbReference type="PANTHER" id="PTHR47959">
    <property type="entry name" value="ATP-DEPENDENT RNA HELICASE RHLE-RELATED"/>
    <property type="match status" value="1"/>
</dbReference>
<evidence type="ECO:0000313" key="11">
    <source>
        <dbReference type="EMBL" id="VVC02781.1"/>
    </source>
</evidence>
<dbReference type="SMART" id="SM00490">
    <property type="entry name" value="HELICc"/>
    <property type="match status" value="1"/>
</dbReference>
<feature type="domain" description="DEAD-box RNA helicase Q" evidence="10">
    <location>
        <begin position="1"/>
        <end position="29"/>
    </location>
</feature>
<dbReference type="InterPro" id="IPR001650">
    <property type="entry name" value="Helicase_C-like"/>
</dbReference>
<dbReference type="PROSITE" id="PS51194">
    <property type="entry name" value="HELICASE_CTER"/>
    <property type="match status" value="1"/>
</dbReference>
<feature type="domain" description="Helicase C-terminal" evidence="9">
    <location>
        <begin position="227"/>
        <end position="369"/>
    </location>
</feature>
<evidence type="ECO:0000313" key="12">
    <source>
        <dbReference type="Proteomes" id="UP000789941"/>
    </source>
</evidence>
<dbReference type="SMART" id="SM00487">
    <property type="entry name" value="DEXDc"/>
    <property type="match status" value="1"/>
</dbReference>
<dbReference type="GO" id="GO:0003676">
    <property type="term" value="F:nucleic acid binding"/>
    <property type="evidence" value="ECO:0007669"/>
    <property type="project" value="InterPro"/>
</dbReference>
<dbReference type="GO" id="GO:0003724">
    <property type="term" value="F:RNA helicase activity"/>
    <property type="evidence" value="ECO:0007669"/>
    <property type="project" value="UniProtKB-EC"/>
</dbReference>
<dbReference type="Pfam" id="PF00270">
    <property type="entry name" value="DEAD"/>
    <property type="match status" value="1"/>
</dbReference>
<evidence type="ECO:0000256" key="1">
    <source>
        <dbReference type="ARBA" id="ARBA00022741"/>
    </source>
</evidence>
<dbReference type="InterPro" id="IPR014014">
    <property type="entry name" value="RNA_helicase_DEAD_Q_motif"/>
</dbReference>
<dbReference type="Proteomes" id="UP000789941">
    <property type="component" value="Unassembled WGS sequence"/>
</dbReference>
<dbReference type="InterPro" id="IPR044742">
    <property type="entry name" value="DEAD/DEAH_RhlB"/>
</dbReference>
<feature type="compositionally biased region" description="Basic residues" evidence="7">
    <location>
        <begin position="389"/>
        <end position="401"/>
    </location>
</feature>
<dbReference type="PANTHER" id="PTHR47959:SF13">
    <property type="entry name" value="ATP-DEPENDENT RNA HELICASE RHLE"/>
    <property type="match status" value="1"/>
</dbReference>
<dbReference type="EC" id="3.6.4.13" evidence="11"/>
<dbReference type="InterPro" id="IPR000629">
    <property type="entry name" value="RNA-helicase_DEAD-box_CS"/>
</dbReference>
<evidence type="ECO:0000256" key="7">
    <source>
        <dbReference type="SAM" id="MobiDB-lite"/>
    </source>
</evidence>
<dbReference type="CDD" id="cd00268">
    <property type="entry name" value="DEADc"/>
    <property type="match status" value="1"/>
</dbReference>
<keyword evidence="1 6" id="KW-0547">Nucleotide-binding</keyword>
<dbReference type="InterPro" id="IPR027417">
    <property type="entry name" value="P-loop_NTPase"/>
</dbReference>
<accession>A0A5E4LMM0</accession>
<dbReference type="InterPro" id="IPR011545">
    <property type="entry name" value="DEAD/DEAH_box_helicase_dom"/>
</dbReference>
<dbReference type="GO" id="GO:0140097">
    <property type="term" value="F:catalytic activity, acting on DNA"/>
    <property type="evidence" value="ECO:0007669"/>
    <property type="project" value="UniProtKB-ARBA"/>
</dbReference>
<dbReference type="InterPro" id="IPR050079">
    <property type="entry name" value="DEAD_box_RNA_helicase"/>
</dbReference>
<evidence type="ECO:0000259" key="9">
    <source>
        <dbReference type="PROSITE" id="PS51194"/>
    </source>
</evidence>
<reference evidence="11 12" key="1">
    <citation type="submission" date="2019-08" db="EMBL/GenBank/DDBJ databases">
        <authorList>
            <person name="Vazquez-Campos X."/>
        </authorList>
    </citation>
    <scope>NUCLEOTIDE SEQUENCE [LARGE SCALE GENOMIC DNA]</scope>
    <source>
        <strain evidence="11">LFW-283_2</strain>
    </source>
</reference>
<evidence type="ECO:0000259" key="10">
    <source>
        <dbReference type="PROSITE" id="PS51195"/>
    </source>
</evidence>
<name>A0A5E4LMM0_9ARCH</name>
<dbReference type="Gene3D" id="3.40.50.300">
    <property type="entry name" value="P-loop containing nucleotide triphosphate hydrolases"/>
    <property type="match status" value="2"/>
</dbReference>
<keyword evidence="2 6" id="KW-0378">Hydrolase</keyword>
<comment type="caution">
    <text evidence="11">The sequence shown here is derived from an EMBL/GenBank/DDBJ whole genome shotgun (WGS) entry which is preliminary data.</text>
</comment>
<dbReference type="PROSITE" id="PS51195">
    <property type="entry name" value="Q_MOTIF"/>
    <property type="match status" value="1"/>
</dbReference>
<dbReference type="PROSITE" id="PS00039">
    <property type="entry name" value="DEAD_ATP_HELICASE"/>
    <property type="match status" value="1"/>
</dbReference>
<proteinExistence type="inferred from homology"/>
<protein>
    <submittedName>
        <fullName evidence="11">Putative ATP-dependent RNA helicase</fullName>
        <ecNumber evidence="11">3.6.4.13</ecNumber>
    </submittedName>
</protein>
<evidence type="ECO:0000256" key="3">
    <source>
        <dbReference type="ARBA" id="ARBA00022806"/>
    </source>
</evidence>
<feature type="domain" description="Helicase ATP-binding" evidence="8">
    <location>
        <begin position="32"/>
        <end position="201"/>
    </location>
</feature>
<comment type="similarity">
    <text evidence="6">Belongs to the DEAD box helicase family.</text>
</comment>
<dbReference type="PROSITE" id="PS51192">
    <property type="entry name" value="HELICASE_ATP_BIND_1"/>
    <property type="match status" value="1"/>
</dbReference>
<dbReference type="GO" id="GO:0016787">
    <property type="term" value="F:hydrolase activity"/>
    <property type="evidence" value="ECO:0007669"/>
    <property type="project" value="UniProtKB-KW"/>
</dbReference>
<evidence type="ECO:0000256" key="6">
    <source>
        <dbReference type="RuleBase" id="RU000492"/>
    </source>
</evidence>
<evidence type="ECO:0000256" key="2">
    <source>
        <dbReference type="ARBA" id="ARBA00022801"/>
    </source>
</evidence>
<keyword evidence="4 6" id="KW-0067">ATP-binding</keyword>
<sequence>MKFSEMNIDRRTVLALDEMGYIDATEVQEKTIPFILQGESVVVRSQTGTGKTAAFGIGLIEIISKDRTKKCLILAPTRELAVQITTEIRSIAKNHRLSVFAVYGGQGMGHQISALRRGYDIVVATPGRLLDHVQRGTIHLSTINCVVLDEADRMLDMGFKPDIDRILKQINPERQIMLFSATLEPEIKRIINAYIASPEIIEIGPVGKVQKIDEEFIELSRAEKLDRLKQILTSEPNSRTIVFVAAKWAVEEICHKLNRHGIEAKYLHGGKSQTQRERTLREFQEGKFRILIATDVAARGLHVEDISHVINYDQAESSEMHTHRIGRTGRMGKGGRAITFVETDPLPKKRRGGSRGGFRPSSHHNRSDRPRERSETPTYGYNSGNSPGRRNRPRDRRHRRW</sequence>
<feature type="compositionally biased region" description="Basic and acidic residues" evidence="7">
    <location>
        <begin position="365"/>
        <end position="375"/>
    </location>
</feature>
<dbReference type="GO" id="GO:0005829">
    <property type="term" value="C:cytosol"/>
    <property type="evidence" value="ECO:0007669"/>
    <property type="project" value="TreeGrafter"/>
</dbReference>
<feature type="short sequence motif" description="Q motif" evidence="5">
    <location>
        <begin position="1"/>
        <end position="29"/>
    </location>
</feature>
<evidence type="ECO:0000256" key="4">
    <source>
        <dbReference type="ARBA" id="ARBA00022840"/>
    </source>
</evidence>
<feature type="region of interest" description="Disordered" evidence="7">
    <location>
        <begin position="317"/>
        <end position="401"/>
    </location>
</feature>
<evidence type="ECO:0000256" key="5">
    <source>
        <dbReference type="PROSITE-ProRule" id="PRU00552"/>
    </source>
</evidence>